<dbReference type="InterPro" id="IPR013750">
    <property type="entry name" value="GHMP_kinase_C_dom"/>
</dbReference>
<evidence type="ECO:0000256" key="5">
    <source>
        <dbReference type="ARBA" id="ARBA00022741"/>
    </source>
</evidence>
<reference evidence="12 13" key="1">
    <citation type="submission" date="2010-08" db="EMBL/GenBank/DDBJ databases">
        <authorList>
            <person name="Durkin A.S."/>
            <person name="Madupu R."/>
            <person name="Torralba M."/>
            <person name="Gillis M."/>
            <person name="Methe B."/>
            <person name="Sutton G."/>
            <person name="Nelson K.E."/>
        </authorList>
    </citation>
    <scope>NUCLEOTIDE SEQUENCE [LARGE SCALE GENOMIC DNA]</scope>
    <source>
        <strain evidence="12 13">PB189-T1-4</strain>
    </source>
</reference>
<evidence type="ECO:0000259" key="10">
    <source>
        <dbReference type="Pfam" id="PF00288"/>
    </source>
</evidence>
<comment type="function">
    <text evidence="9">Catalyzes the phosphorylation of the position 2 hydroxy group of 4-diphosphocytidyl-2C-methyl-D-erythritol.</text>
</comment>
<dbReference type="Proteomes" id="UP000004431">
    <property type="component" value="Unassembled WGS sequence"/>
</dbReference>
<comment type="pathway">
    <text evidence="9">Isoprenoid biosynthesis; isopentenyl diphosphate biosynthesis via DXP pathway; isopentenyl diphosphate from 1-deoxy-D-xylulose 5-phosphate: step 3/6.</text>
</comment>
<evidence type="ECO:0000256" key="2">
    <source>
        <dbReference type="ARBA" id="ARBA00012052"/>
    </source>
</evidence>
<gene>
    <name evidence="9" type="primary">ispE</name>
    <name evidence="12" type="ORF">HMPREF9248_0332</name>
</gene>
<dbReference type="EC" id="2.7.1.148" evidence="2 9"/>
<keyword evidence="7 9" id="KW-0067">ATP-binding</keyword>
<feature type="domain" description="GHMP kinase N-terminal" evidence="10">
    <location>
        <begin position="140"/>
        <end position="217"/>
    </location>
</feature>
<keyword evidence="4 9" id="KW-0808">Transferase</keyword>
<comment type="caution">
    <text evidence="12">The sequence shown here is derived from an EMBL/GenBank/DDBJ whole genome shotgun (WGS) entry which is preliminary data.</text>
</comment>
<organism evidence="12 13">
    <name type="scientific">Fannyhessea vaginae PB189-T1-4</name>
    <dbReference type="NCBI Taxonomy" id="866774"/>
    <lineage>
        <taxon>Bacteria</taxon>
        <taxon>Bacillati</taxon>
        <taxon>Actinomycetota</taxon>
        <taxon>Coriobacteriia</taxon>
        <taxon>Coriobacteriales</taxon>
        <taxon>Atopobiaceae</taxon>
        <taxon>Fannyhessea</taxon>
    </lineage>
</organism>
<dbReference type="PANTHER" id="PTHR43527">
    <property type="entry name" value="4-DIPHOSPHOCYTIDYL-2-C-METHYL-D-ERYTHRITOL KINASE, CHLOROPLASTIC"/>
    <property type="match status" value="1"/>
</dbReference>
<dbReference type="InterPro" id="IPR004424">
    <property type="entry name" value="IspE"/>
</dbReference>
<keyword evidence="6 9" id="KW-0418">Kinase</keyword>
<keyword evidence="9" id="KW-0414">Isoprene biosynthesis</keyword>
<dbReference type="InterPro" id="IPR020568">
    <property type="entry name" value="Ribosomal_Su5_D2-typ_SF"/>
</dbReference>
<comment type="catalytic activity">
    <reaction evidence="9">
        <text>4-CDP-2-C-methyl-D-erythritol + ATP = 4-CDP-2-C-methyl-D-erythritol 2-phosphate + ADP + H(+)</text>
        <dbReference type="Rhea" id="RHEA:18437"/>
        <dbReference type="ChEBI" id="CHEBI:15378"/>
        <dbReference type="ChEBI" id="CHEBI:30616"/>
        <dbReference type="ChEBI" id="CHEBI:57823"/>
        <dbReference type="ChEBI" id="CHEBI:57919"/>
        <dbReference type="ChEBI" id="CHEBI:456216"/>
        <dbReference type="EC" id="2.7.1.148"/>
    </reaction>
</comment>
<name>A0ABN0B064_9ACTN</name>
<dbReference type="Pfam" id="PF08544">
    <property type="entry name" value="GHMP_kinases_C"/>
    <property type="match status" value="1"/>
</dbReference>
<keyword evidence="5 9" id="KW-0547">Nucleotide-binding</keyword>
<evidence type="ECO:0000256" key="6">
    <source>
        <dbReference type="ARBA" id="ARBA00022777"/>
    </source>
</evidence>
<dbReference type="SUPFAM" id="SSF54211">
    <property type="entry name" value="Ribosomal protein S5 domain 2-like"/>
    <property type="match status" value="1"/>
</dbReference>
<dbReference type="PANTHER" id="PTHR43527:SF2">
    <property type="entry name" value="4-DIPHOSPHOCYTIDYL-2-C-METHYL-D-ERYTHRITOL KINASE, CHLOROPLASTIC"/>
    <property type="match status" value="1"/>
</dbReference>
<evidence type="ECO:0000256" key="8">
    <source>
        <dbReference type="ARBA" id="ARBA00032554"/>
    </source>
</evidence>
<evidence type="ECO:0000256" key="3">
    <source>
        <dbReference type="ARBA" id="ARBA00017473"/>
    </source>
</evidence>
<evidence type="ECO:0000256" key="1">
    <source>
        <dbReference type="ARBA" id="ARBA00009684"/>
    </source>
</evidence>
<accession>A0ABN0B064</accession>
<sequence>MHGFSTTEHNSAAPAWVESCRELLCATCAPASDPASEPTCAPACTYGSVLQPAPSTFVTCAPAKINVHLGIYPHNPGEHGYHRADSIMMPLGLCDWVFMRTRNATDHATHDTTTNAENPQVADAISVEMSVSCGVETRNNTVYRAAHSMCAAFNKPAAFEIYVEKHIPVQSGLGGSSSDAAATIRALCSMWNISPHDERVIRVAQHIGADVAFFLWGNPTFLSGVGDELERMFPSVHVPVALIRPQLGVSTVEAYAMFDEHPTQPHLPGDMCLCLEAVSHSNAMGENRSAAALGATTCDNANVARAASAHAPVMHRAAEEISQLLYNNLADAVMRKVPCVRDALTWAKVQPEVQGALVTGSGSAVFAFCSTTQDAQRVATRARLRNYRAYSTITVGLSDMVCYSKECTCDAAALCGADACTTQTTA</sequence>
<keyword evidence="13" id="KW-1185">Reference proteome</keyword>
<feature type="domain" description="GHMP kinase C-terminal" evidence="11">
    <location>
        <begin position="317"/>
        <end position="382"/>
    </location>
</feature>
<dbReference type="InterPro" id="IPR014721">
    <property type="entry name" value="Ribsml_uS5_D2-typ_fold_subgr"/>
</dbReference>
<evidence type="ECO:0000259" key="11">
    <source>
        <dbReference type="Pfam" id="PF08544"/>
    </source>
</evidence>
<dbReference type="Gene3D" id="3.30.230.10">
    <property type="match status" value="1"/>
</dbReference>
<dbReference type="GO" id="GO:0016301">
    <property type="term" value="F:kinase activity"/>
    <property type="evidence" value="ECO:0007669"/>
    <property type="project" value="UniProtKB-KW"/>
</dbReference>
<proteinExistence type="inferred from homology"/>
<evidence type="ECO:0000256" key="7">
    <source>
        <dbReference type="ARBA" id="ARBA00022840"/>
    </source>
</evidence>
<feature type="active site" evidence="9">
    <location>
        <position position="64"/>
    </location>
</feature>
<evidence type="ECO:0000313" key="12">
    <source>
        <dbReference type="EMBL" id="EFL44064.1"/>
    </source>
</evidence>
<evidence type="ECO:0000313" key="13">
    <source>
        <dbReference type="Proteomes" id="UP000004431"/>
    </source>
</evidence>
<feature type="active site" evidence="9">
    <location>
        <position position="210"/>
    </location>
</feature>
<dbReference type="InterPro" id="IPR006204">
    <property type="entry name" value="GHMP_kinase_N_dom"/>
</dbReference>
<dbReference type="Pfam" id="PF00288">
    <property type="entry name" value="GHMP_kinases_N"/>
    <property type="match status" value="1"/>
</dbReference>
<comment type="similarity">
    <text evidence="1 9">Belongs to the GHMP kinase family. IspE subfamily.</text>
</comment>
<protein>
    <recommendedName>
        <fullName evidence="3 9">4-diphosphocytidyl-2-C-methyl-D-erythritol kinase</fullName>
        <shortName evidence="9">CMK</shortName>
        <ecNumber evidence="2 9">2.7.1.148</ecNumber>
    </recommendedName>
    <alternativeName>
        <fullName evidence="8 9">4-(cytidine-5'-diphospho)-2-C-methyl-D-erythritol kinase</fullName>
    </alternativeName>
</protein>
<dbReference type="SUPFAM" id="SSF55060">
    <property type="entry name" value="GHMP Kinase, C-terminal domain"/>
    <property type="match status" value="1"/>
</dbReference>
<evidence type="ECO:0000256" key="9">
    <source>
        <dbReference type="HAMAP-Rule" id="MF_00061"/>
    </source>
</evidence>
<dbReference type="EMBL" id="AEDQ01000020">
    <property type="protein sequence ID" value="EFL44064.1"/>
    <property type="molecule type" value="Genomic_DNA"/>
</dbReference>
<dbReference type="InterPro" id="IPR036554">
    <property type="entry name" value="GHMP_kinase_C_sf"/>
</dbReference>
<dbReference type="HAMAP" id="MF_00061">
    <property type="entry name" value="IspE"/>
    <property type="match status" value="1"/>
</dbReference>
<dbReference type="RefSeq" id="WP_006304222.1">
    <property type="nucleotide sequence ID" value="NZ_AEDQ01000020.1"/>
</dbReference>
<comment type="caution">
    <text evidence="9">Lacks conserved residue(s) required for the propagation of feature annotation.</text>
</comment>
<evidence type="ECO:0000256" key="4">
    <source>
        <dbReference type="ARBA" id="ARBA00022679"/>
    </source>
</evidence>
<dbReference type="Gene3D" id="3.30.70.890">
    <property type="entry name" value="GHMP kinase, C-terminal domain"/>
    <property type="match status" value="1"/>
</dbReference>